<evidence type="ECO:0000256" key="4">
    <source>
        <dbReference type="ARBA" id="ARBA00022676"/>
    </source>
</evidence>
<dbReference type="EMBL" id="BARS01011872">
    <property type="protein sequence ID" value="GAF94677.1"/>
    <property type="molecule type" value="Genomic_DNA"/>
</dbReference>
<comment type="caution">
    <text evidence="8">The sequence shown here is derived from an EMBL/GenBank/DDBJ whole genome shotgun (WGS) entry which is preliminary data.</text>
</comment>
<dbReference type="PANTHER" id="PTHR30372">
    <property type="entry name" value="LIPID-A-DISACCHARIDE SYNTHASE"/>
    <property type="match status" value="1"/>
</dbReference>
<feature type="non-terminal residue" evidence="8">
    <location>
        <position position="1"/>
    </location>
</feature>
<dbReference type="EC" id="2.4.1.182" evidence="1"/>
<dbReference type="AlphaFoldDB" id="X0U2Q3"/>
<keyword evidence="5" id="KW-0808">Transferase</keyword>
<accession>X0U2Q3</accession>
<dbReference type="Pfam" id="PF02684">
    <property type="entry name" value="LpxB"/>
    <property type="match status" value="1"/>
</dbReference>
<evidence type="ECO:0000256" key="2">
    <source>
        <dbReference type="ARBA" id="ARBA00022516"/>
    </source>
</evidence>
<evidence type="ECO:0000256" key="6">
    <source>
        <dbReference type="ARBA" id="ARBA00023098"/>
    </source>
</evidence>
<evidence type="ECO:0000256" key="1">
    <source>
        <dbReference type="ARBA" id="ARBA00012687"/>
    </source>
</evidence>
<protein>
    <recommendedName>
        <fullName evidence="1">lipid-A-disaccharide synthase</fullName>
        <ecNumber evidence="1">2.4.1.182</ecNumber>
    </recommendedName>
</protein>
<keyword evidence="6" id="KW-0443">Lipid metabolism</keyword>
<dbReference type="PANTHER" id="PTHR30372:SF4">
    <property type="entry name" value="LIPID-A-DISACCHARIDE SYNTHASE, MITOCHONDRIAL-RELATED"/>
    <property type="match status" value="1"/>
</dbReference>
<name>X0U2Q3_9ZZZZ</name>
<gene>
    <name evidence="8" type="ORF">S01H1_21419</name>
</gene>
<keyword evidence="4" id="KW-0328">Glycosyltransferase</keyword>
<evidence type="ECO:0000256" key="7">
    <source>
        <dbReference type="ARBA" id="ARBA00048975"/>
    </source>
</evidence>
<reference evidence="8" key="1">
    <citation type="journal article" date="2014" name="Front. Microbiol.">
        <title>High frequency of phylogenetically diverse reductive dehalogenase-homologous genes in deep subseafloor sedimentary metagenomes.</title>
        <authorList>
            <person name="Kawai M."/>
            <person name="Futagami T."/>
            <person name="Toyoda A."/>
            <person name="Takaki Y."/>
            <person name="Nishi S."/>
            <person name="Hori S."/>
            <person name="Arai W."/>
            <person name="Tsubouchi T."/>
            <person name="Morono Y."/>
            <person name="Uchiyama I."/>
            <person name="Ito T."/>
            <person name="Fujiyama A."/>
            <person name="Inagaki F."/>
            <person name="Takami H."/>
        </authorList>
    </citation>
    <scope>NUCLEOTIDE SEQUENCE</scope>
    <source>
        <strain evidence="8">Expedition CK06-06</strain>
    </source>
</reference>
<sequence>PLAERLQLRGDTPLLLLLPGSRTSEVRRLMRPFGSTLARLLERGRKFQVAIPTMPSVRHLIEAELQSWPVQPHLLEGEEDKFRSFKLAHAALAASGTVTLELALFGTPMVVAYKVEPVMAPVLRRLITADTSVLPNLVLGEKAIPEFHQEDCTGPRIASALAPLLDEGSPERTKQLAALARVPQLMLLQSGTPSEAAAHIVLNYAENGRAWPRTLNMAQVGVR</sequence>
<organism evidence="8">
    <name type="scientific">marine sediment metagenome</name>
    <dbReference type="NCBI Taxonomy" id="412755"/>
    <lineage>
        <taxon>unclassified sequences</taxon>
        <taxon>metagenomes</taxon>
        <taxon>ecological metagenomes</taxon>
    </lineage>
</organism>
<evidence type="ECO:0000256" key="5">
    <source>
        <dbReference type="ARBA" id="ARBA00022679"/>
    </source>
</evidence>
<dbReference type="InterPro" id="IPR003835">
    <property type="entry name" value="Glyco_trans_19"/>
</dbReference>
<proteinExistence type="predicted"/>
<evidence type="ECO:0000256" key="3">
    <source>
        <dbReference type="ARBA" id="ARBA00022556"/>
    </source>
</evidence>
<dbReference type="GO" id="GO:0005543">
    <property type="term" value="F:phospholipid binding"/>
    <property type="evidence" value="ECO:0007669"/>
    <property type="project" value="TreeGrafter"/>
</dbReference>
<dbReference type="SUPFAM" id="SSF53756">
    <property type="entry name" value="UDP-Glycosyltransferase/glycogen phosphorylase"/>
    <property type="match status" value="1"/>
</dbReference>
<keyword evidence="2" id="KW-0444">Lipid biosynthesis</keyword>
<comment type="catalytic activity">
    <reaction evidence="7">
        <text>a lipid X + a UDP-2-N,3-O-bis[(3R)-3-hydroxyacyl]-alpha-D-glucosamine = a lipid A disaccharide + UDP + H(+)</text>
        <dbReference type="Rhea" id="RHEA:67828"/>
        <dbReference type="ChEBI" id="CHEBI:15378"/>
        <dbReference type="ChEBI" id="CHEBI:58223"/>
        <dbReference type="ChEBI" id="CHEBI:137748"/>
        <dbReference type="ChEBI" id="CHEBI:176338"/>
        <dbReference type="ChEBI" id="CHEBI:176343"/>
        <dbReference type="EC" id="2.4.1.182"/>
    </reaction>
</comment>
<dbReference type="GO" id="GO:0016020">
    <property type="term" value="C:membrane"/>
    <property type="evidence" value="ECO:0007669"/>
    <property type="project" value="GOC"/>
</dbReference>
<keyword evidence="3" id="KW-0441">Lipid A biosynthesis</keyword>
<dbReference type="GO" id="GO:0009245">
    <property type="term" value="P:lipid A biosynthetic process"/>
    <property type="evidence" value="ECO:0007669"/>
    <property type="project" value="UniProtKB-KW"/>
</dbReference>
<dbReference type="GO" id="GO:0008915">
    <property type="term" value="F:lipid-A-disaccharide synthase activity"/>
    <property type="evidence" value="ECO:0007669"/>
    <property type="project" value="UniProtKB-EC"/>
</dbReference>
<evidence type="ECO:0000313" key="8">
    <source>
        <dbReference type="EMBL" id="GAF94677.1"/>
    </source>
</evidence>